<evidence type="ECO:0000313" key="1">
    <source>
        <dbReference type="EMBL" id="KRM40142.1"/>
    </source>
</evidence>
<evidence type="ECO:0000313" key="2">
    <source>
        <dbReference type="Proteomes" id="UP000051223"/>
    </source>
</evidence>
<accession>A0A0R1YCI1</accession>
<proteinExistence type="predicted"/>
<dbReference type="PATRIC" id="fig|1423754.3.peg.905"/>
<dbReference type="AlphaFoldDB" id="A0A0R1YCI1"/>
<organism evidence="1 2">
    <name type="scientific">Lactobacillus hamsteri DSM 5661 = JCM 6256</name>
    <dbReference type="NCBI Taxonomy" id="1423754"/>
    <lineage>
        <taxon>Bacteria</taxon>
        <taxon>Bacillati</taxon>
        <taxon>Bacillota</taxon>
        <taxon>Bacilli</taxon>
        <taxon>Lactobacillales</taxon>
        <taxon>Lactobacillaceae</taxon>
        <taxon>Lactobacillus</taxon>
    </lineage>
</organism>
<protein>
    <submittedName>
        <fullName evidence="1">Uncharacterized protein</fullName>
    </submittedName>
</protein>
<reference evidence="1 2" key="1">
    <citation type="journal article" date="2015" name="Genome Announc.">
        <title>Expanding the biotechnology potential of lactobacilli through comparative genomics of 213 strains and associated genera.</title>
        <authorList>
            <person name="Sun Z."/>
            <person name="Harris H.M."/>
            <person name="McCann A."/>
            <person name="Guo C."/>
            <person name="Argimon S."/>
            <person name="Zhang W."/>
            <person name="Yang X."/>
            <person name="Jeffery I.B."/>
            <person name="Cooney J.C."/>
            <person name="Kagawa T.F."/>
            <person name="Liu W."/>
            <person name="Song Y."/>
            <person name="Salvetti E."/>
            <person name="Wrobel A."/>
            <person name="Rasinkangas P."/>
            <person name="Parkhill J."/>
            <person name="Rea M.C."/>
            <person name="O'Sullivan O."/>
            <person name="Ritari J."/>
            <person name="Douillard F.P."/>
            <person name="Paul Ross R."/>
            <person name="Yang R."/>
            <person name="Briner A.E."/>
            <person name="Felis G.E."/>
            <person name="de Vos W.M."/>
            <person name="Barrangou R."/>
            <person name="Klaenhammer T.R."/>
            <person name="Caufield P.W."/>
            <person name="Cui Y."/>
            <person name="Zhang H."/>
            <person name="O'Toole P.W."/>
        </authorList>
    </citation>
    <scope>NUCLEOTIDE SEQUENCE [LARGE SCALE GENOMIC DNA]</scope>
    <source>
        <strain evidence="1 2">DSM 5661</strain>
    </source>
</reference>
<sequence length="60" mass="7140">MEKLEPMDILRIPTKNEAIVSSFRKWIASYQTDDDVTIFTFKKETPKKILRSFKKHLGRL</sequence>
<comment type="caution">
    <text evidence="1">The sequence shown here is derived from an EMBL/GenBank/DDBJ whole genome shotgun (WGS) entry which is preliminary data.</text>
</comment>
<dbReference type="Proteomes" id="UP000051223">
    <property type="component" value="Unassembled WGS sequence"/>
</dbReference>
<name>A0A0R1YCI1_9LACO</name>
<keyword evidence="2" id="KW-1185">Reference proteome</keyword>
<gene>
    <name evidence="1" type="ORF">FC39_GL000879</name>
</gene>
<dbReference type="EMBL" id="AZGI01000028">
    <property type="protein sequence ID" value="KRM40142.1"/>
    <property type="molecule type" value="Genomic_DNA"/>
</dbReference>
<dbReference type="RefSeq" id="WP_025080873.1">
    <property type="nucleotide sequence ID" value="NZ_AZGI01000028.1"/>
</dbReference>